<dbReference type="InterPro" id="IPR003594">
    <property type="entry name" value="HATPase_dom"/>
</dbReference>
<dbReference type="PRINTS" id="PR00344">
    <property type="entry name" value="BCTRLSENSOR"/>
</dbReference>
<dbReference type="EMBL" id="CP012159">
    <property type="protein sequence ID" value="AKT37329.1"/>
    <property type="molecule type" value="Genomic_DNA"/>
</dbReference>
<dbReference type="RefSeq" id="WP_050429713.1">
    <property type="nucleotide sequence ID" value="NZ_CP012159.1"/>
</dbReference>
<dbReference type="KEGG" id="ccro:CMC5_014620"/>
<gene>
    <name evidence="12" type="ORF">CMC5_014620</name>
</gene>
<evidence type="ECO:0000256" key="4">
    <source>
        <dbReference type="ARBA" id="ARBA00022553"/>
    </source>
</evidence>
<dbReference type="SMART" id="SM00388">
    <property type="entry name" value="HisKA"/>
    <property type="match status" value="1"/>
</dbReference>
<evidence type="ECO:0000256" key="9">
    <source>
        <dbReference type="ARBA" id="ARBA00023136"/>
    </source>
</evidence>
<evidence type="ECO:0000313" key="12">
    <source>
        <dbReference type="EMBL" id="AKT37329.1"/>
    </source>
</evidence>
<dbReference type="InterPro" id="IPR036890">
    <property type="entry name" value="HATPase_C_sf"/>
</dbReference>
<dbReference type="OrthoDB" id="9806821at2"/>
<dbReference type="InterPro" id="IPR036097">
    <property type="entry name" value="HisK_dim/P_sf"/>
</dbReference>
<evidence type="ECO:0000313" key="13">
    <source>
        <dbReference type="Proteomes" id="UP000067626"/>
    </source>
</evidence>
<dbReference type="SMART" id="SM00387">
    <property type="entry name" value="HATPase_c"/>
    <property type="match status" value="1"/>
</dbReference>
<dbReference type="Proteomes" id="UP000067626">
    <property type="component" value="Chromosome"/>
</dbReference>
<comment type="catalytic activity">
    <reaction evidence="1">
        <text>ATP + protein L-histidine = ADP + protein N-phospho-L-histidine.</text>
        <dbReference type="EC" id="2.7.13.3"/>
    </reaction>
</comment>
<evidence type="ECO:0000256" key="6">
    <source>
        <dbReference type="ARBA" id="ARBA00022692"/>
    </source>
</evidence>
<dbReference type="InterPro" id="IPR004358">
    <property type="entry name" value="Sig_transdc_His_kin-like_C"/>
</dbReference>
<keyword evidence="9 10" id="KW-0472">Membrane</keyword>
<dbReference type="Gene3D" id="1.10.287.130">
    <property type="match status" value="1"/>
</dbReference>
<evidence type="ECO:0000256" key="8">
    <source>
        <dbReference type="ARBA" id="ARBA00022989"/>
    </source>
</evidence>
<evidence type="ECO:0000256" key="3">
    <source>
        <dbReference type="ARBA" id="ARBA00012438"/>
    </source>
</evidence>
<dbReference type="InterPro" id="IPR050428">
    <property type="entry name" value="TCS_sensor_his_kinase"/>
</dbReference>
<dbReference type="InterPro" id="IPR005467">
    <property type="entry name" value="His_kinase_dom"/>
</dbReference>
<evidence type="ECO:0000256" key="1">
    <source>
        <dbReference type="ARBA" id="ARBA00000085"/>
    </source>
</evidence>
<dbReference type="Pfam" id="PF00512">
    <property type="entry name" value="HisKA"/>
    <property type="match status" value="1"/>
</dbReference>
<evidence type="ECO:0000256" key="5">
    <source>
        <dbReference type="ARBA" id="ARBA00022679"/>
    </source>
</evidence>
<keyword evidence="6 10" id="KW-0812">Transmembrane</keyword>
<dbReference type="PROSITE" id="PS50109">
    <property type="entry name" value="HIS_KIN"/>
    <property type="match status" value="1"/>
</dbReference>
<accession>A0A0K1E8Z9</accession>
<keyword evidence="8 10" id="KW-1133">Transmembrane helix</keyword>
<organism evidence="12 13">
    <name type="scientific">Chondromyces crocatus</name>
    <dbReference type="NCBI Taxonomy" id="52"/>
    <lineage>
        <taxon>Bacteria</taxon>
        <taxon>Pseudomonadati</taxon>
        <taxon>Myxococcota</taxon>
        <taxon>Polyangia</taxon>
        <taxon>Polyangiales</taxon>
        <taxon>Polyangiaceae</taxon>
        <taxon>Chondromyces</taxon>
    </lineage>
</organism>
<dbReference type="GO" id="GO:0000155">
    <property type="term" value="F:phosphorelay sensor kinase activity"/>
    <property type="evidence" value="ECO:0007669"/>
    <property type="project" value="InterPro"/>
</dbReference>
<evidence type="ECO:0000256" key="2">
    <source>
        <dbReference type="ARBA" id="ARBA00004370"/>
    </source>
</evidence>
<dbReference type="SUPFAM" id="SSF47384">
    <property type="entry name" value="Homodimeric domain of signal transducing histidine kinase"/>
    <property type="match status" value="1"/>
</dbReference>
<dbReference type="EC" id="2.7.13.3" evidence="3"/>
<name>A0A0K1E8Z9_CHOCO</name>
<dbReference type="PANTHER" id="PTHR45436">
    <property type="entry name" value="SENSOR HISTIDINE KINASE YKOH"/>
    <property type="match status" value="1"/>
</dbReference>
<feature type="transmembrane region" description="Helical" evidence="10">
    <location>
        <begin position="12"/>
        <end position="34"/>
    </location>
</feature>
<protein>
    <recommendedName>
        <fullName evidence="3">histidine kinase</fullName>
        <ecNumber evidence="3">2.7.13.3</ecNumber>
    </recommendedName>
</protein>
<keyword evidence="7" id="KW-0418">Kinase</keyword>
<dbReference type="AlphaFoldDB" id="A0A0K1E8Z9"/>
<dbReference type="InterPro" id="IPR003661">
    <property type="entry name" value="HisK_dim/P_dom"/>
</dbReference>
<evidence type="ECO:0000256" key="7">
    <source>
        <dbReference type="ARBA" id="ARBA00022777"/>
    </source>
</evidence>
<evidence type="ECO:0000256" key="10">
    <source>
        <dbReference type="SAM" id="Phobius"/>
    </source>
</evidence>
<sequence>MRLPRVPLTWLLGAVAILASLMFVVSVASLTRVISMSSEQRMERSRELIHREFARWLTEPDAEDPRARSMVVGLRGGLASPPSVSDGPWSLRAGLSVEVDDALNALASSANGDGISFTTIEASEGTILLGTRRHDDGRLLWAAYSIGRPRFLDTWRNTVVVLTLATVLLGAIALVAVVGTTRGARALKRSLAALEQDLSADVARPAIAELAGVADGVSSLARSLAEAQHESEALSVELRRTERVAALGRVVAGLAHEVRNPLASMKLRVDVARGAEDVPPEIVSELEAVDEEIARLDRLVTDFLLVSGRRLGRRIDSDLGELTRRRALLLAPWARERGVSLAVEGNAHAHVDPDACARAVDNLLKNAVEASPTGAQVRVRVSPCDDGAAVEVEDRGPGVPEARVAELFEPFFTTKPEGTGLGLAVSRAIAVASGGQLSYHREEGVTRFALHLPPTGARA</sequence>
<dbReference type="Gene3D" id="3.30.565.10">
    <property type="entry name" value="Histidine kinase-like ATPase, C-terminal domain"/>
    <property type="match status" value="1"/>
</dbReference>
<dbReference type="PANTHER" id="PTHR45436:SF16">
    <property type="entry name" value="HISTIDINE KINASE"/>
    <property type="match status" value="1"/>
</dbReference>
<keyword evidence="5" id="KW-0808">Transferase</keyword>
<dbReference type="STRING" id="52.CMC5_014620"/>
<comment type="subcellular location">
    <subcellularLocation>
        <location evidence="2">Membrane</location>
    </subcellularLocation>
</comment>
<dbReference type="GO" id="GO:0005886">
    <property type="term" value="C:plasma membrane"/>
    <property type="evidence" value="ECO:0007669"/>
    <property type="project" value="TreeGrafter"/>
</dbReference>
<keyword evidence="4" id="KW-0597">Phosphoprotein</keyword>
<proteinExistence type="predicted"/>
<feature type="transmembrane region" description="Helical" evidence="10">
    <location>
        <begin position="158"/>
        <end position="179"/>
    </location>
</feature>
<dbReference type="SUPFAM" id="SSF55874">
    <property type="entry name" value="ATPase domain of HSP90 chaperone/DNA topoisomerase II/histidine kinase"/>
    <property type="match status" value="1"/>
</dbReference>
<evidence type="ECO:0000259" key="11">
    <source>
        <dbReference type="PROSITE" id="PS50109"/>
    </source>
</evidence>
<dbReference type="Pfam" id="PF02518">
    <property type="entry name" value="HATPase_c"/>
    <property type="match status" value="1"/>
</dbReference>
<reference evidence="12 13" key="1">
    <citation type="submission" date="2015-07" db="EMBL/GenBank/DDBJ databases">
        <title>Genome analysis of myxobacterium Chondromyces crocatus Cm c5 reveals a high potential for natural compound synthesis and the genetic basis for the loss of fruiting body formation.</title>
        <authorList>
            <person name="Zaburannyi N."/>
            <person name="Bunk B."/>
            <person name="Maier J."/>
            <person name="Overmann J."/>
            <person name="Mueller R."/>
        </authorList>
    </citation>
    <scope>NUCLEOTIDE SEQUENCE [LARGE SCALE GENOMIC DNA]</scope>
    <source>
        <strain evidence="12 13">Cm c5</strain>
    </source>
</reference>
<feature type="domain" description="Histidine kinase" evidence="11">
    <location>
        <begin position="253"/>
        <end position="456"/>
    </location>
</feature>
<dbReference type="CDD" id="cd00082">
    <property type="entry name" value="HisKA"/>
    <property type="match status" value="1"/>
</dbReference>
<keyword evidence="13" id="KW-1185">Reference proteome</keyword>